<dbReference type="PROSITE" id="PS51352">
    <property type="entry name" value="THIOREDOXIN_2"/>
    <property type="match status" value="1"/>
</dbReference>
<name>A0A504J4Y0_9FLAO</name>
<evidence type="ECO:0000313" key="8">
    <source>
        <dbReference type="Proteomes" id="UP000315540"/>
    </source>
</evidence>
<dbReference type="AlphaFoldDB" id="A0A504J4Y0"/>
<keyword evidence="5" id="KW-0472">Membrane</keyword>
<accession>A0A504J4Y0</accession>
<dbReference type="CDD" id="cd02966">
    <property type="entry name" value="TlpA_like_family"/>
    <property type="match status" value="1"/>
</dbReference>
<proteinExistence type="predicted"/>
<evidence type="ECO:0000259" key="6">
    <source>
        <dbReference type="PROSITE" id="PS51352"/>
    </source>
</evidence>
<feature type="transmembrane region" description="Helical" evidence="5">
    <location>
        <begin position="6"/>
        <end position="26"/>
    </location>
</feature>
<protein>
    <submittedName>
        <fullName evidence="7">TlpA family protein disulfide reductase</fullName>
    </submittedName>
</protein>
<evidence type="ECO:0000313" key="7">
    <source>
        <dbReference type="EMBL" id="TPN82159.1"/>
    </source>
</evidence>
<dbReference type="PROSITE" id="PS00194">
    <property type="entry name" value="THIOREDOXIN_1"/>
    <property type="match status" value="1"/>
</dbReference>
<dbReference type="GO" id="GO:0030313">
    <property type="term" value="C:cell envelope"/>
    <property type="evidence" value="ECO:0007669"/>
    <property type="project" value="UniProtKB-SubCell"/>
</dbReference>
<gene>
    <name evidence="7" type="ORF">FHK87_22300</name>
</gene>
<keyword evidence="4" id="KW-0676">Redox-active center</keyword>
<comment type="subcellular location">
    <subcellularLocation>
        <location evidence="1">Cell envelope</location>
    </subcellularLocation>
</comment>
<dbReference type="InterPro" id="IPR013766">
    <property type="entry name" value="Thioredoxin_domain"/>
</dbReference>
<evidence type="ECO:0000256" key="3">
    <source>
        <dbReference type="ARBA" id="ARBA00023157"/>
    </source>
</evidence>
<dbReference type="InterPro" id="IPR036249">
    <property type="entry name" value="Thioredoxin-like_sf"/>
</dbReference>
<evidence type="ECO:0000256" key="2">
    <source>
        <dbReference type="ARBA" id="ARBA00022748"/>
    </source>
</evidence>
<keyword evidence="8" id="KW-1185">Reference proteome</keyword>
<organism evidence="7 8">
    <name type="scientific">Aquimarina algicola</name>
    <dbReference type="NCBI Taxonomy" id="2589995"/>
    <lineage>
        <taxon>Bacteria</taxon>
        <taxon>Pseudomonadati</taxon>
        <taxon>Bacteroidota</taxon>
        <taxon>Flavobacteriia</taxon>
        <taxon>Flavobacteriales</taxon>
        <taxon>Flavobacteriaceae</taxon>
        <taxon>Aquimarina</taxon>
    </lineage>
</organism>
<dbReference type="InterPro" id="IPR050553">
    <property type="entry name" value="Thioredoxin_ResA/DsbE_sf"/>
</dbReference>
<dbReference type="PANTHER" id="PTHR42852:SF6">
    <property type="entry name" value="THIOL:DISULFIDE INTERCHANGE PROTEIN DSBE"/>
    <property type="match status" value="1"/>
</dbReference>
<dbReference type="GO" id="GO:0017004">
    <property type="term" value="P:cytochrome complex assembly"/>
    <property type="evidence" value="ECO:0007669"/>
    <property type="project" value="UniProtKB-KW"/>
</dbReference>
<sequence>MQKQVFNIIFGIIIILLLVFIIFFSLRYIDVIYEFSNLKWIAVFACILSYYIAGVINKNTSIKWLFLLILGVLIFKPFRYLYFPFFFILLFFSISTLILTRRHVKKQYKILLSLIMVTLFMLIMFSQPMILKKENFKKQYDGSVTNTIVIWDFTKEKKTTAILSYQQFIDINKNTVMLSAFEGKTMFVSFWATWCAPCLREKPILDQIKEKHKTKSDVVFVDISIDHDFDAWQSYLQKSDMKGIQLNTDGNEIKIMNEYKFSGIPFHILVSPDGVYKQNDSLQFVDELLRDREKLNSFIKN</sequence>
<evidence type="ECO:0000256" key="5">
    <source>
        <dbReference type="SAM" id="Phobius"/>
    </source>
</evidence>
<dbReference type="Proteomes" id="UP000315540">
    <property type="component" value="Unassembled WGS sequence"/>
</dbReference>
<feature type="transmembrane region" description="Helical" evidence="5">
    <location>
        <begin position="110"/>
        <end position="131"/>
    </location>
</feature>
<comment type="caution">
    <text evidence="7">The sequence shown here is derived from an EMBL/GenBank/DDBJ whole genome shotgun (WGS) entry which is preliminary data.</text>
</comment>
<keyword evidence="5" id="KW-1133">Transmembrane helix</keyword>
<dbReference type="InterPro" id="IPR017937">
    <property type="entry name" value="Thioredoxin_CS"/>
</dbReference>
<evidence type="ECO:0000256" key="4">
    <source>
        <dbReference type="ARBA" id="ARBA00023284"/>
    </source>
</evidence>
<keyword evidence="2" id="KW-0201">Cytochrome c-type biogenesis</keyword>
<keyword evidence="5" id="KW-0812">Transmembrane</keyword>
<keyword evidence="3" id="KW-1015">Disulfide bond</keyword>
<dbReference type="Gene3D" id="3.40.30.10">
    <property type="entry name" value="Glutaredoxin"/>
    <property type="match status" value="1"/>
</dbReference>
<evidence type="ECO:0000256" key="1">
    <source>
        <dbReference type="ARBA" id="ARBA00004196"/>
    </source>
</evidence>
<dbReference type="OrthoDB" id="9815205at2"/>
<feature type="domain" description="Thioredoxin" evidence="6">
    <location>
        <begin position="121"/>
        <end position="290"/>
    </location>
</feature>
<feature type="transmembrane region" description="Helical" evidence="5">
    <location>
        <begin position="38"/>
        <end position="56"/>
    </location>
</feature>
<dbReference type="Pfam" id="PF13905">
    <property type="entry name" value="Thioredoxin_8"/>
    <property type="match status" value="1"/>
</dbReference>
<reference evidence="7 8" key="1">
    <citation type="submission" date="2019-06" db="EMBL/GenBank/DDBJ databases">
        <authorList>
            <person name="Meng X."/>
        </authorList>
    </citation>
    <scope>NUCLEOTIDE SEQUENCE [LARGE SCALE GENOMIC DNA]</scope>
    <source>
        <strain evidence="7 8">M625</strain>
    </source>
</reference>
<dbReference type="InterPro" id="IPR012336">
    <property type="entry name" value="Thioredoxin-like_fold"/>
</dbReference>
<dbReference type="EMBL" id="VFWZ01000009">
    <property type="protein sequence ID" value="TPN82159.1"/>
    <property type="molecule type" value="Genomic_DNA"/>
</dbReference>
<dbReference type="PANTHER" id="PTHR42852">
    <property type="entry name" value="THIOL:DISULFIDE INTERCHANGE PROTEIN DSBE"/>
    <property type="match status" value="1"/>
</dbReference>
<feature type="transmembrane region" description="Helical" evidence="5">
    <location>
        <begin position="85"/>
        <end position="104"/>
    </location>
</feature>
<dbReference type="SUPFAM" id="SSF52833">
    <property type="entry name" value="Thioredoxin-like"/>
    <property type="match status" value="1"/>
</dbReference>